<dbReference type="AlphaFoldDB" id="A0A4P7GN52"/>
<dbReference type="RefSeq" id="WP_135078956.1">
    <property type="nucleotide sequence ID" value="NZ_CP038267.1"/>
</dbReference>
<reference evidence="2 3" key="1">
    <citation type="submission" date="2019-03" db="EMBL/GenBank/DDBJ databases">
        <title>Three New Species of Nocardioides, Nocardioides euryhalodurans sp. nov., Nocardioides seonyuensis sp. nov. and Nocardioides eburneoflavus sp. nov., Iolated from Soil.</title>
        <authorList>
            <person name="Roh S.G."/>
            <person name="Lee C."/>
            <person name="Kim M.-K."/>
            <person name="Kim S.B."/>
        </authorList>
    </citation>
    <scope>NUCLEOTIDE SEQUENCE [LARGE SCALE GENOMIC DNA]</scope>
    <source>
        <strain evidence="2 3">MMS17-SY117</strain>
    </source>
</reference>
<dbReference type="KEGG" id="noy:EXE57_15285"/>
<name>A0A4P7GN52_9ACTN</name>
<dbReference type="EMBL" id="CP038267">
    <property type="protein sequence ID" value="QBR93480.1"/>
    <property type="molecule type" value="Genomic_DNA"/>
</dbReference>
<evidence type="ECO:0000313" key="2">
    <source>
        <dbReference type="EMBL" id="QBR93480.1"/>
    </source>
</evidence>
<evidence type="ECO:0000313" key="3">
    <source>
        <dbReference type="Proteomes" id="UP000294894"/>
    </source>
</evidence>
<keyword evidence="3" id="KW-1185">Reference proteome</keyword>
<accession>A0A4P7GN52</accession>
<protein>
    <submittedName>
        <fullName evidence="2">Uncharacterized protein</fullName>
    </submittedName>
</protein>
<proteinExistence type="predicted"/>
<keyword evidence="1" id="KW-0472">Membrane</keyword>
<keyword evidence="1" id="KW-1133">Transmembrane helix</keyword>
<organism evidence="2 3">
    <name type="scientific">Nocardioides euryhalodurans</name>
    <dbReference type="NCBI Taxonomy" id="2518370"/>
    <lineage>
        <taxon>Bacteria</taxon>
        <taxon>Bacillati</taxon>
        <taxon>Actinomycetota</taxon>
        <taxon>Actinomycetes</taxon>
        <taxon>Propionibacteriales</taxon>
        <taxon>Nocardioidaceae</taxon>
        <taxon>Nocardioides</taxon>
    </lineage>
</organism>
<evidence type="ECO:0000256" key="1">
    <source>
        <dbReference type="SAM" id="Phobius"/>
    </source>
</evidence>
<dbReference type="Proteomes" id="UP000294894">
    <property type="component" value="Chromosome"/>
</dbReference>
<feature type="transmembrane region" description="Helical" evidence="1">
    <location>
        <begin position="30"/>
        <end position="47"/>
    </location>
</feature>
<keyword evidence="1" id="KW-0812">Transmembrane</keyword>
<gene>
    <name evidence="2" type="ORF">EXE57_15285</name>
</gene>
<feature type="transmembrane region" description="Helical" evidence="1">
    <location>
        <begin position="73"/>
        <end position="102"/>
    </location>
</feature>
<sequence>MGHGSFVAAGCLALLSLLRLQEGEPAAAGLLVLAAVALLAWGLRGLGSREQAAPTSPEEAEREAARHRGWQRIALLGLAMTAVGAITFPPMGLVVGALTLYAASRMRRSGRLAAMPAAR</sequence>